<keyword evidence="3" id="KW-1185">Reference proteome</keyword>
<accession>A0A7D7R077</accession>
<dbReference type="NCBIfam" id="NF011990">
    <property type="entry name" value="PRK15446.2-6"/>
    <property type="match status" value="1"/>
</dbReference>
<dbReference type="PANTHER" id="PTHR43135:SF3">
    <property type="entry name" value="ALPHA-D-RIBOSE 1-METHYLPHOSPHONATE 5-TRIPHOSPHATE DIPHOSPHATASE"/>
    <property type="match status" value="1"/>
</dbReference>
<dbReference type="SUPFAM" id="SSF51556">
    <property type="entry name" value="Metallo-dependent hydrolases"/>
    <property type="match status" value="1"/>
</dbReference>
<dbReference type="InterPro" id="IPR032466">
    <property type="entry name" value="Metal_Hydrolase"/>
</dbReference>
<evidence type="ECO:0000313" key="3">
    <source>
        <dbReference type="Proteomes" id="UP000515663"/>
    </source>
</evidence>
<sequence>MSGEMVLTNARIVLDDQILHGSVLIRDGVIADISPQSSTSTSGVDVDGDYLMPGVVEVHTDHLEFHFTPRPGVFWDPLPAVLAHDAQMAAAGATTVLDAVRIGSESESADTTAAAAHRLADAVTQAVDAGLLRADHAIHLRCEVSAADCVDAFQEFADDPHVRLASLMDHAPGQRQFADIEQFKKYYGGKRLISPEDMDSYIAERVEQSERHADLNRKTIATLATERGITLAAHDDATPAHVEESIGLGVHIAEFPTTIAAAESATHHGLQVVMGAPNIARGGSQSGNVAATDLLERGFLHILSSDYVPASPLQAVFQLAADGALDLVEGAKLISGNPARAIGFDDRGEIAVHKRADLVRVRSHTMPPTPRHPRGLDVPVVRGVYRAGTRVT</sequence>
<evidence type="ECO:0000313" key="2">
    <source>
        <dbReference type="EMBL" id="QMT00067.1"/>
    </source>
</evidence>
<proteinExistence type="predicted"/>
<gene>
    <name evidence="2" type="ORF">H1R19_14060</name>
</gene>
<dbReference type="AlphaFoldDB" id="A0A7D7R077"/>
<dbReference type="NCBIfam" id="NF011981">
    <property type="entry name" value="PRK15446.1-2"/>
    <property type="match status" value="1"/>
</dbReference>
<dbReference type="RefSeq" id="WP_219849349.1">
    <property type="nucleotide sequence ID" value="NZ_CP059491.1"/>
</dbReference>
<dbReference type="NCBIfam" id="NF011984">
    <property type="entry name" value="PRK15446.1-5"/>
    <property type="match status" value="1"/>
</dbReference>
<dbReference type="EMBL" id="CP059491">
    <property type="protein sequence ID" value="QMT00067.1"/>
    <property type="molecule type" value="Genomic_DNA"/>
</dbReference>
<name>A0A7D7R077_9ACTN</name>
<dbReference type="EC" id="3.6.1.63" evidence="2"/>
<dbReference type="InterPro" id="IPR051781">
    <property type="entry name" value="Metallo-dep_Hydrolase"/>
</dbReference>
<protein>
    <submittedName>
        <fullName evidence="2">Alpha-D-ribose 1-methylphosphonate 5-triphosphate diphosphatase</fullName>
        <ecNumber evidence="2">3.6.1.63</ecNumber>
    </submittedName>
</protein>
<dbReference type="Proteomes" id="UP000515663">
    <property type="component" value="Chromosome"/>
</dbReference>
<organism evidence="2 3">
    <name type="scientific">Gordonia jinghuaiqii</name>
    <dbReference type="NCBI Taxonomy" id="2758710"/>
    <lineage>
        <taxon>Bacteria</taxon>
        <taxon>Bacillati</taxon>
        <taxon>Actinomycetota</taxon>
        <taxon>Actinomycetes</taxon>
        <taxon>Mycobacteriales</taxon>
        <taxon>Gordoniaceae</taxon>
        <taxon>Gordonia</taxon>
    </lineage>
</organism>
<dbReference type="NCBIfam" id="TIGR02318">
    <property type="entry name" value="phosphono_phnM"/>
    <property type="match status" value="1"/>
</dbReference>
<dbReference type="InterPro" id="IPR011059">
    <property type="entry name" value="Metal-dep_hydrolase_composite"/>
</dbReference>
<dbReference type="SUPFAM" id="SSF51338">
    <property type="entry name" value="Composite domain of metallo-dependent hydrolases"/>
    <property type="match status" value="1"/>
</dbReference>
<dbReference type="PIRSF" id="PIRSF038971">
    <property type="entry name" value="PhnM"/>
    <property type="match status" value="1"/>
</dbReference>
<dbReference type="Gene3D" id="3.20.20.140">
    <property type="entry name" value="Metal-dependent hydrolases"/>
    <property type="match status" value="1"/>
</dbReference>
<feature type="domain" description="Amidohydrolase-related" evidence="1">
    <location>
        <begin position="50"/>
        <end position="363"/>
    </location>
</feature>
<dbReference type="NCBIfam" id="NF011983">
    <property type="entry name" value="PRK15446.1-4"/>
    <property type="match status" value="1"/>
</dbReference>
<dbReference type="Pfam" id="PF01979">
    <property type="entry name" value="Amidohydro_1"/>
    <property type="match status" value="1"/>
</dbReference>
<dbReference type="KEGG" id="gji:H1R19_14060"/>
<dbReference type="GO" id="GO:0019700">
    <property type="term" value="P:organic phosphonate catabolic process"/>
    <property type="evidence" value="ECO:0007669"/>
    <property type="project" value="InterPro"/>
</dbReference>
<evidence type="ECO:0000259" key="1">
    <source>
        <dbReference type="Pfam" id="PF01979"/>
    </source>
</evidence>
<reference evidence="3" key="1">
    <citation type="submission" date="2020-07" db="EMBL/GenBank/DDBJ databases">
        <title>novel species isolated from the respiratory tract of Marmot.</title>
        <authorList>
            <person name="Zhang G."/>
        </authorList>
    </citation>
    <scope>NUCLEOTIDE SEQUENCE [LARGE SCALE GENOMIC DNA]</scope>
    <source>
        <strain evidence="3">686</strain>
    </source>
</reference>
<dbReference type="GO" id="GO:0016810">
    <property type="term" value="F:hydrolase activity, acting on carbon-nitrogen (but not peptide) bonds"/>
    <property type="evidence" value="ECO:0007669"/>
    <property type="project" value="InterPro"/>
</dbReference>
<dbReference type="InterPro" id="IPR012696">
    <property type="entry name" value="PhnM"/>
</dbReference>
<dbReference type="PANTHER" id="PTHR43135">
    <property type="entry name" value="ALPHA-D-RIBOSE 1-METHYLPHOSPHONATE 5-TRIPHOSPHATE DIPHOSPHATASE"/>
    <property type="match status" value="1"/>
</dbReference>
<dbReference type="InterPro" id="IPR006680">
    <property type="entry name" value="Amidohydro-rel"/>
</dbReference>
<keyword evidence="2" id="KW-0378">Hydrolase</keyword>